<dbReference type="Pfam" id="PF12688">
    <property type="entry name" value="TPR_5"/>
    <property type="match status" value="1"/>
</dbReference>
<organism evidence="2 3">
    <name type="scientific">Actinacidiphila guanduensis</name>
    <dbReference type="NCBI Taxonomy" id="310781"/>
    <lineage>
        <taxon>Bacteria</taxon>
        <taxon>Bacillati</taxon>
        <taxon>Actinomycetota</taxon>
        <taxon>Actinomycetes</taxon>
        <taxon>Kitasatosporales</taxon>
        <taxon>Streptomycetaceae</taxon>
        <taxon>Actinacidiphila</taxon>
    </lineage>
</organism>
<gene>
    <name evidence="2" type="ORF">SAMN05216259_12017</name>
</gene>
<accession>A0A1H0QW18</accession>
<dbReference type="EMBL" id="FNIE01000020">
    <property type="protein sequence ID" value="SDP21454.1"/>
    <property type="molecule type" value="Genomic_DNA"/>
</dbReference>
<evidence type="ECO:0000259" key="1">
    <source>
        <dbReference type="Pfam" id="PF12688"/>
    </source>
</evidence>
<dbReference type="RefSeq" id="WP_093787946.1">
    <property type="nucleotide sequence ID" value="NZ_FNIE01000020.1"/>
</dbReference>
<proteinExistence type="predicted"/>
<dbReference type="Proteomes" id="UP000199341">
    <property type="component" value="Unassembled WGS sequence"/>
</dbReference>
<feature type="domain" description="Tetratrico peptide repeat group 5" evidence="1">
    <location>
        <begin position="45"/>
        <end position="160"/>
    </location>
</feature>
<dbReference type="InterPro" id="IPR041656">
    <property type="entry name" value="TPR_5"/>
</dbReference>
<dbReference type="STRING" id="310781.SAMN05216259_12017"/>
<dbReference type="Gene3D" id="1.25.40.10">
    <property type="entry name" value="Tetratricopeptide repeat domain"/>
    <property type="match status" value="1"/>
</dbReference>
<dbReference type="InterPro" id="IPR011990">
    <property type="entry name" value="TPR-like_helical_dom_sf"/>
</dbReference>
<dbReference type="OrthoDB" id="193829at2"/>
<keyword evidence="3" id="KW-1185">Reference proteome</keyword>
<sequence length="167" mass="17629">MDGTGEWEQRVGALWGEFDRLEAGEFRARADALAAELGEGHPLGYFERASARDATDEGAEAVPLYRKALAAGLDEGRRRQAVIQLASTLRALGDAQAGVDLLLAEQAAGSDHLDDAVTAFLALALIDTGRPREAAALALAALAAHLPQYSRSVTHYATSLLTDQSAT</sequence>
<evidence type="ECO:0000313" key="3">
    <source>
        <dbReference type="Proteomes" id="UP000199341"/>
    </source>
</evidence>
<reference evidence="3" key="1">
    <citation type="submission" date="2016-10" db="EMBL/GenBank/DDBJ databases">
        <authorList>
            <person name="Varghese N."/>
            <person name="Submissions S."/>
        </authorList>
    </citation>
    <scope>NUCLEOTIDE SEQUENCE [LARGE SCALE GENOMIC DNA]</scope>
    <source>
        <strain evidence="3">CGMCC 4.2022</strain>
    </source>
</reference>
<protein>
    <submittedName>
        <fullName evidence="2">Tetratrico peptide repeat-containing protein</fullName>
    </submittedName>
</protein>
<evidence type="ECO:0000313" key="2">
    <source>
        <dbReference type="EMBL" id="SDP21454.1"/>
    </source>
</evidence>
<dbReference type="AlphaFoldDB" id="A0A1H0QW18"/>
<name>A0A1H0QW18_9ACTN</name>